<dbReference type="PANTHER" id="PTHR43124:SF3">
    <property type="entry name" value="CHLORAMPHENICOL EFFLUX PUMP RV0191"/>
    <property type="match status" value="1"/>
</dbReference>
<dbReference type="GO" id="GO:0005886">
    <property type="term" value="C:plasma membrane"/>
    <property type="evidence" value="ECO:0007669"/>
    <property type="project" value="UniProtKB-SubCell"/>
</dbReference>
<comment type="subcellular location">
    <subcellularLocation>
        <location evidence="1">Cell membrane</location>
        <topology evidence="1">Multi-pass membrane protein</topology>
    </subcellularLocation>
</comment>
<feature type="transmembrane region" description="Helical" evidence="7">
    <location>
        <begin position="253"/>
        <end position="275"/>
    </location>
</feature>
<gene>
    <name evidence="9" type="ORF">BSI_19000</name>
</gene>
<comment type="caution">
    <text evidence="9">The sequence shown here is derived from an EMBL/GenBank/DDBJ whole genome shotgun (WGS) entry which is preliminary data.</text>
</comment>
<keyword evidence="3" id="KW-1003">Cell membrane</keyword>
<feature type="transmembrane region" description="Helical" evidence="7">
    <location>
        <begin position="219"/>
        <end position="241"/>
    </location>
</feature>
<dbReference type="SUPFAM" id="SSF103473">
    <property type="entry name" value="MFS general substrate transporter"/>
    <property type="match status" value="1"/>
</dbReference>
<keyword evidence="5 7" id="KW-1133">Transmembrane helix</keyword>
<keyword evidence="4 7" id="KW-0812">Transmembrane</keyword>
<evidence type="ECO:0000313" key="9">
    <source>
        <dbReference type="EMBL" id="ELS61527.1"/>
    </source>
</evidence>
<dbReference type="InterPro" id="IPR036259">
    <property type="entry name" value="MFS_trans_sf"/>
</dbReference>
<feature type="transmembrane region" description="Helical" evidence="7">
    <location>
        <begin position="374"/>
        <end position="395"/>
    </location>
</feature>
<dbReference type="EMBL" id="AMXN01000003">
    <property type="protein sequence ID" value="ELS61527.1"/>
    <property type="molecule type" value="Genomic_DNA"/>
</dbReference>
<evidence type="ECO:0000259" key="8">
    <source>
        <dbReference type="PROSITE" id="PS50850"/>
    </source>
</evidence>
<reference evidence="9 10" key="1">
    <citation type="journal article" date="2014" name="Syst. Appl. Microbiol.">
        <title>Genomic insights into the taxonomic status of the three subspecies of Bacillus subtilis.</title>
        <authorList>
            <person name="Yi H."/>
            <person name="Chun J."/>
            <person name="Cha C.J."/>
        </authorList>
    </citation>
    <scope>NUCLEOTIDE SEQUENCE [LARGE SCALE GENOMIC DNA]</scope>
    <source>
        <strain evidence="9 10">KCTC 13429</strain>
    </source>
</reference>
<dbReference type="Pfam" id="PF07690">
    <property type="entry name" value="MFS_1"/>
    <property type="match status" value="1"/>
</dbReference>
<dbReference type="PRINTS" id="PR01035">
    <property type="entry name" value="TCRTETA"/>
</dbReference>
<dbReference type="InterPro" id="IPR011701">
    <property type="entry name" value="MFS"/>
</dbReference>
<dbReference type="AlphaFoldDB" id="A0A9W5LIU3"/>
<dbReference type="Proteomes" id="UP000011182">
    <property type="component" value="Unassembled WGS sequence"/>
</dbReference>
<dbReference type="InterPro" id="IPR050189">
    <property type="entry name" value="MFS_Efflux_Transporters"/>
</dbReference>
<proteinExistence type="predicted"/>
<feature type="transmembrane region" description="Helical" evidence="7">
    <location>
        <begin position="351"/>
        <end position="368"/>
    </location>
</feature>
<evidence type="ECO:0000256" key="6">
    <source>
        <dbReference type="ARBA" id="ARBA00023136"/>
    </source>
</evidence>
<dbReference type="PANTHER" id="PTHR43124">
    <property type="entry name" value="PURINE EFFLUX PUMP PBUE"/>
    <property type="match status" value="1"/>
</dbReference>
<feature type="transmembrane region" description="Helical" evidence="7">
    <location>
        <begin position="76"/>
        <end position="98"/>
    </location>
</feature>
<dbReference type="InterPro" id="IPR020846">
    <property type="entry name" value="MFS_dom"/>
</dbReference>
<evidence type="ECO:0000256" key="4">
    <source>
        <dbReference type="ARBA" id="ARBA00022692"/>
    </source>
</evidence>
<name>A0A9W5LIU3_9BACI</name>
<keyword evidence="10" id="KW-1185">Reference proteome</keyword>
<protein>
    <submittedName>
        <fullName evidence="9">Multidrug resistance protein</fullName>
    </submittedName>
</protein>
<accession>A0A9W5LIU3</accession>
<feature type="transmembrane region" description="Helical" evidence="7">
    <location>
        <begin position="287"/>
        <end position="305"/>
    </location>
</feature>
<keyword evidence="6 7" id="KW-0472">Membrane</keyword>
<evidence type="ECO:0000256" key="5">
    <source>
        <dbReference type="ARBA" id="ARBA00022989"/>
    </source>
</evidence>
<evidence type="ECO:0000313" key="10">
    <source>
        <dbReference type="Proteomes" id="UP000011182"/>
    </source>
</evidence>
<dbReference type="InterPro" id="IPR001958">
    <property type="entry name" value="Tet-R_TetA/multi-R_MdtG-like"/>
</dbReference>
<feature type="transmembrane region" description="Helical" evidence="7">
    <location>
        <begin position="166"/>
        <end position="190"/>
    </location>
</feature>
<feature type="transmembrane region" description="Helical" evidence="7">
    <location>
        <begin position="12"/>
        <end position="32"/>
    </location>
</feature>
<dbReference type="Gene3D" id="1.20.1250.20">
    <property type="entry name" value="MFS general substrate transporter like domains"/>
    <property type="match status" value="1"/>
</dbReference>
<sequence length="410" mass="44667">MLREKNGMKNIIALSSVPLVMTLGNSMLIPVLPMMEKKLSVTSFQVSLIITVYSVVAIICIPIAGYLSDRFGRKKILLPCLLIAGLGGVVAAFASTYMKNPYAMILAGRVLQGIGSAGAAPIVMPFIGDLFEGDDEKVSAGLGDIETANTSGKVLSPILGALLASWYWFVPFWFIPFFCLISFLLVLFLVSKPEEDEDAPAVSEFVKSVRKIFKQDGRWLYTVFIIGCVIMFLLFGVLFYLSDTLENKYAIDGVAKGGLLAIPLLFLSTSSFIAGKKIGKDKGRMKFCVVTGMVMLTLSFIALWWNHSFYFLFAFLSFGGIGIGMALPALDALITEGIKSEQCGTISSFYNSMRFIGVALGPPVFAALMSNANWLIFILSAFCSIVSLFLVLFTVDAKKSEEEEKNLGTV</sequence>
<evidence type="ECO:0000256" key="7">
    <source>
        <dbReference type="SAM" id="Phobius"/>
    </source>
</evidence>
<feature type="transmembrane region" description="Helical" evidence="7">
    <location>
        <begin position="44"/>
        <end position="64"/>
    </location>
</feature>
<dbReference type="GO" id="GO:0022857">
    <property type="term" value="F:transmembrane transporter activity"/>
    <property type="evidence" value="ECO:0007669"/>
    <property type="project" value="InterPro"/>
</dbReference>
<keyword evidence="2" id="KW-0813">Transport</keyword>
<evidence type="ECO:0000256" key="3">
    <source>
        <dbReference type="ARBA" id="ARBA00022475"/>
    </source>
</evidence>
<organism evidence="9 10">
    <name type="scientific">Bacillus inaquosorum KCTC 13429</name>
    <dbReference type="NCBI Taxonomy" id="1236548"/>
    <lineage>
        <taxon>Bacteria</taxon>
        <taxon>Bacillati</taxon>
        <taxon>Bacillota</taxon>
        <taxon>Bacilli</taxon>
        <taxon>Bacillales</taxon>
        <taxon>Bacillaceae</taxon>
        <taxon>Bacillus</taxon>
    </lineage>
</organism>
<dbReference type="CDD" id="cd17474">
    <property type="entry name" value="MFS_YfmO_like"/>
    <property type="match status" value="1"/>
</dbReference>
<dbReference type="PROSITE" id="PS50850">
    <property type="entry name" value="MFS"/>
    <property type="match status" value="1"/>
</dbReference>
<evidence type="ECO:0000256" key="1">
    <source>
        <dbReference type="ARBA" id="ARBA00004651"/>
    </source>
</evidence>
<feature type="transmembrane region" description="Helical" evidence="7">
    <location>
        <begin position="311"/>
        <end position="330"/>
    </location>
</feature>
<feature type="domain" description="Major facilitator superfamily (MFS) profile" evidence="8">
    <location>
        <begin position="10"/>
        <end position="399"/>
    </location>
</feature>
<evidence type="ECO:0000256" key="2">
    <source>
        <dbReference type="ARBA" id="ARBA00022448"/>
    </source>
</evidence>